<proteinExistence type="predicted"/>
<evidence type="ECO:0000313" key="2">
    <source>
        <dbReference type="EMBL" id="MDA3969463.1"/>
    </source>
</evidence>
<dbReference type="InterPro" id="IPR009468">
    <property type="entry name" value="DUF1090"/>
</dbReference>
<gene>
    <name evidence="2" type="ORF">PF021_07265</name>
</gene>
<accession>A0ABT4VFG9</accession>
<comment type="caution">
    <text evidence="2">The sequence shown here is derived from an EMBL/GenBank/DDBJ whole genome shotgun (WGS) entry which is preliminary data.</text>
</comment>
<feature type="coiled-coil region" evidence="1">
    <location>
        <begin position="61"/>
        <end position="129"/>
    </location>
</feature>
<dbReference type="Proteomes" id="UP001210261">
    <property type="component" value="Unassembled WGS sequence"/>
</dbReference>
<reference evidence="2 3" key="1">
    <citation type="submission" date="2023-01" db="EMBL/GenBank/DDBJ databases">
        <title>Description of Helicobacter ibis sp. nov. isolated from faecal droppings of black-faced ibis (Theristicus melanopis).</title>
        <authorList>
            <person name="Lopez-Cantillo M."/>
            <person name="Vidal-Veuthey B."/>
            <person name="Mella A."/>
            <person name="De La Haba R."/>
            <person name="Collado L."/>
        </authorList>
    </citation>
    <scope>NUCLEOTIDE SEQUENCE [LARGE SCALE GENOMIC DNA]</scope>
    <source>
        <strain evidence="2 3">A82</strain>
    </source>
</reference>
<organism evidence="2 3">
    <name type="scientific">Helicobacter ibis</name>
    <dbReference type="NCBI Taxonomy" id="2962633"/>
    <lineage>
        <taxon>Bacteria</taxon>
        <taxon>Pseudomonadati</taxon>
        <taxon>Campylobacterota</taxon>
        <taxon>Epsilonproteobacteria</taxon>
        <taxon>Campylobacterales</taxon>
        <taxon>Helicobacteraceae</taxon>
        <taxon>Helicobacter</taxon>
    </lineage>
</organism>
<name>A0ABT4VFG9_9HELI</name>
<sequence>MNKIVMTFTMSLLSLNAGNLCDIKTKIIEQKISIAKQSNLKYTKEKLTIALNNHLKYCNDKDIIENQQKTINKLKDKLEDKEYDLQKAKFKGKDMDKISKLEQKVLDIKRELNLEISILELLKKEVNENNSKQL</sequence>
<keyword evidence="1" id="KW-0175">Coiled coil</keyword>
<protein>
    <submittedName>
        <fullName evidence="2">DUF1090 family protein</fullName>
    </submittedName>
</protein>
<dbReference type="EMBL" id="JAQHXR010000004">
    <property type="protein sequence ID" value="MDA3969463.1"/>
    <property type="molecule type" value="Genomic_DNA"/>
</dbReference>
<dbReference type="Pfam" id="PF06476">
    <property type="entry name" value="DUF1090"/>
    <property type="match status" value="1"/>
</dbReference>
<dbReference type="RefSeq" id="WP_271021821.1">
    <property type="nucleotide sequence ID" value="NZ_JAQHXR010000004.1"/>
</dbReference>
<evidence type="ECO:0000256" key="1">
    <source>
        <dbReference type="SAM" id="Coils"/>
    </source>
</evidence>
<evidence type="ECO:0000313" key="3">
    <source>
        <dbReference type="Proteomes" id="UP001210261"/>
    </source>
</evidence>
<keyword evidence="3" id="KW-1185">Reference proteome</keyword>